<feature type="compositionally biased region" description="Basic and acidic residues" evidence="1">
    <location>
        <begin position="14"/>
        <end position="27"/>
    </location>
</feature>
<evidence type="ECO:0000313" key="3">
    <source>
        <dbReference type="Proteomes" id="UP001153069"/>
    </source>
</evidence>
<dbReference type="Gene3D" id="3.80.10.10">
    <property type="entry name" value="Ribonuclease Inhibitor"/>
    <property type="match status" value="1"/>
</dbReference>
<feature type="region of interest" description="Disordered" evidence="1">
    <location>
        <begin position="1"/>
        <end position="27"/>
    </location>
</feature>
<gene>
    <name evidence="2" type="ORF">SEMRO_743_G196090.1</name>
</gene>
<accession>A0A9N8EAV9</accession>
<feature type="compositionally biased region" description="Acidic residues" evidence="1">
    <location>
        <begin position="1"/>
        <end position="13"/>
    </location>
</feature>
<dbReference type="SUPFAM" id="SSF52047">
    <property type="entry name" value="RNI-like"/>
    <property type="match status" value="1"/>
</dbReference>
<dbReference type="Proteomes" id="UP001153069">
    <property type="component" value="Unassembled WGS sequence"/>
</dbReference>
<reference evidence="2" key="1">
    <citation type="submission" date="2020-06" db="EMBL/GenBank/DDBJ databases">
        <authorList>
            <consortium name="Plant Systems Biology data submission"/>
        </authorList>
    </citation>
    <scope>NUCLEOTIDE SEQUENCE</scope>
    <source>
        <strain evidence="2">D6</strain>
    </source>
</reference>
<dbReference type="EMBL" id="CAICTM010000742">
    <property type="protein sequence ID" value="CAB9515866.1"/>
    <property type="molecule type" value="Genomic_DNA"/>
</dbReference>
<sequence length="633" mass="70743">MDVVDSDSDSDSEVETREQKPALNPEERRGHDMLRDLFWDIALEPFDQGTIDTIMGILRKHPTLNFQTFKNSPYSRGASVPINPRTTSRDGVSLQPFSYLIIGGASIDILKEIVDNMGWKNWGLREQMADGHRYFPLETAIRHRSDDPAVIRFMAEQTKKHCELTIMDLRANPLVAAMDKYAPLETMQVLVDIHPEFVMQRFALNSEMTALERALWNQSPAAQDIIDFLVSSIIRKSPLSFERLKFNNPRHTMTLQSTKALLTLMPYFETMDIDVGNWQTDAWLHFLQNAPQSGSTKVLGLSLPSGLSEDDLGPACNALSSFLTNTSLVEQIRVLGGPEQTDVNEHPPQFIHAIETGVNETCKLQSLELQRFLFTAHEEVTALLNMLVGKSNLKTITLVNVEIQQQQQQDQQQQLPTESVSPIQSLSLSCCRMPPPLLKCLLHVASKMPVLSSLSIVGQTTASWEGLGETMATILDRNVLTRLYVLKSLDTHIVDLTAVGKTLRANTSLTSLRFHGKSTGVNSLAQALEQDNVTLTCCDHQGDEVSNDWKKAEYYANLNRLGRGQVREGSTTLTDLTDLLLAARKARNTGTTSFTFTKLDVFFGMLRERPELWCYCGGGGVASSSSQGRKRKR</sequence>
<name>A0A9N8EAV9_9STRA</name>
<protein>
    <submittedName>
        <fullName evidence="2">Uncharacterized protein</fullName>
    </submittedName>
</protein>
<organism evidence="2 3">
    <name type="scientific">Seminavis robusta</name>
    <dbReference type="NCBI Taxonomy" id="568900"/>
    <lineage>
        <taxon>Eukaryota</taxon>
        <taxon>Sar</taxon>
        <taxon>Stramenopiles</taxon>
        <taxon>Ochrophyta</taxon>
        <taxon>Bacillariophyta</taxon>
        <taxon>Bacillariophyceae</taxon>
        <taxon>Bacillariophycidae</taxon>
        <taxon>Naviculales</taxon>
        <taxon>Naviculaceae</taxon>
        <taxon>Seminavis</taxon>
    </lineage>
</organism>
<keyword evidence="3" id="KW-1185">Reference proteome</keyword>
<dbReference type="InterPro" id="IPR032675">
    <property type="entry name" value="LRR_dom_sf"/>
</dbReference>
<comment type="caution">
    <text evidence="2">The sequence shown here is derived from an EMBL/GenBank/DDBJ whole genome shotgun (WGS) entry which is preliminary data.</text>
</comment>
<evidence type="ECO:0000256" key="1">
    <source>
        <dbReference type="SAM" id="MobiDB-lite"/>
    </source>
</evidence>
<dbReference type="AlphaFoldDB" id="A0A9N8EAV9"/>
<proteinExistence type="predicted"/>
<evidence type="ECO:0000313" key="2">
    <source>
        <dbReference type="EMBL" id="CAB9515866.1"/>
    </source>
</evidence>